<dbReference type="SMART" id="SM00487">
    <property type="entry name" value="DEXDc"/>
    <property type="match status" value="1"/>
</dbReference>
<dbReference type="SUPFAM" id="SSF143517">
    <property type="entry name" value="TRCF domain-like"/>
    <property type="match status" value="1"/>
</dbReference>
<evidence type="ECO:0000259" key="11">
    <source>
        <dbReference type="PROSITE" id="PS51194"/>
    </source>
</evidence>
<evidence type="ECO:0000256" key="1">
    <source>
        <dbReference type="ARBA" id="ARBA00004496"/>
    </source>
</evidence>
<dbReference type="GO" id="GO:0005737">
    <property type="term" value="C:cytoplasm"/>
    <property type="evidence" value="ECO:0007669"/>
    <property type="project" value="UniProtKB-SubCell"/>
</dbReference>
<evidence type="ECO:0000256" key="6">
    <source>
        <dbReference type="ARBA" id="ARBA00022806"/>
    </source>
</evidence>
<keyword evidence="6" id="KW-0347">Helicase</keyword>
<dbReference type="Pfam" id="PF00270">
    <property type="entry name" value="DEAD"/>
    <property type="match status" value="1"/>
</dbReference>
<dbReference type="GO" id="GO:0005524">
    <property type="term" value="F:ATP binding"/>
    <property type="evidence" value="ECO:0007669"/>
    <property type="project" value="UniProtKB-KW"/>
</dbReference>
<name>A0A6J7D212_9ZZZZ</name>
<dbReference type="Pfam" id="PF02559">
    <property type="entry name" value="CarD_TRCF_RID"/>
    <property type="match status" value="1"/>
</dbReference>
<dbReference type="InterPro" id="IPR048635">
    <property type="entry name" value="MFD_D3"/>
</dbReference>
<protein>
    <submittedName>
        <fullName evidence="12">Unannotated protein</fullName>
    </submittedName>
</protein>
<dbReference type="Gene3D" id="3.40.50.300">
    <property type="entry name" value="P-loop containing nucleotide triphosphate hydrolases"/>
    <property type="match status" value="2"/>
</dbReference>
<dbReference type="SMART" id="SM00490">
    <property type="entry name" value="HELICc"/>
    <property type="match status" value="1"/>
</dbReference>
<dbReference type="InterPro" id="IPR047112">
    <property type="entry name" value="RecG/Mfd"/>
</dbReference>
<dbReference type="InterPro" id="IPR036101">
    <property type="entry name" value="CarD-like/TRCF_RID_sf"/>
</dbReference>
<dbReference type="GO" id="GO:0003684">
    <property type="term" value="F:damaged DNA binding"/>
    <property type="evidence" value="ECO:0007669"/>
    <property type="project" value="InterPro"/>
</dbReference>
<dbReference type="Pfam" id="PF21132">
    <property type="entry name" value="MFD_D3"/>
    <property type="match status" value="1"/>
</dbReference>
<dbReference type="InterPro" id="IPR037235">
    <property type="entry name" value="TRCF-like_C_D7"/>
</dbReference>
<dbReference type="InterPro" id="IPR011545">
    <property type="entry name" value="DEAD/DEAH_box_helicase_dom"/>
</dbReference>
<dbReference type="PROSITE" id="PS51192">
    <property type="entry name" value="HELICASE_ATP_BIND_1"/>
    <property type="match status" value="1"/>
</dbReference>
<dbReference type="SMART" id="SM00982">
    <property type="entry name" value="TRCF"/>
    <property type="match status" value="1"/>
</dbReference>
<evidence type="ECO:0000256" key="7">
    <source>
        <dbReference type="ARBA" id="ARBA00022840"/>
    </source>
</evidence>
<dbReference type="Gene3D" id="2.40.10.170">
    <property type="match status" value="1"/>
</dbReference>
<dbReference type="InterPro" id="IPR005118">
    <property type="entry name" value="TRCF_C"/>
</dbReference>
<sequence length="1134" mass="125236">MNLASLPPFLRDEPALTQALGKPNAIIAVPEGARPIAIAALAHLSARRPLVIACPTGTAAGQLFDDLQQFMADGEVMLFPAWETLPFERVSPSVETMGRRLEVLWRLRDVERCPAIIVASVRSLLQRLGPGAVGVEPVVVHPGAIIDPDELLQTLIAGGYRREEIVEHRGEVARRGAIIDVFPSTAEVPIRIDLWGDEVDRLTSISVNDQRSTGDLTEALIFPARELVPSEAVRARAAALVGTEPWGREQWERLAEGTQFDGMESWLPWLTDSDQLLTDVLPTTGKVVLVEPRRMRDRAQELLAEEDDLARALASTWGRDPDVAFPRLHADPDLLLGSTVSAWMLTVTPEHPDSPMVNASGWGPVVGDGEGLTNRLTELLADKWRVVVAADGEGSAKRLAQLLRERGLDFVVTEPGADLGRPGGKVVVAPLHRGFTIPSAKVAIVAEGDLTGRRRTHRQPRPRKRESAGFFEDLKPGNYVVHYQHGVGQYEGMVTRSIGGVERDYLLLAYKGGDKLYIPSDQIDAIRQYVGGEAPVLHRLGGADFAKAKSKVKSAVREIAQELVVLYQKRVNAAGYAFGQDTPWQHEMEDAFPFVETPDQRQAIEETKADMERAFPMDRLVCGDVGFGKTEVAVRAAFKAIQDGKQVAVMAPTTLLATQHGNTFADRFAGYPVRVEVLSRFLTNAQAKKVIDGLASGEVDCVIGTHRLLQESVKFKDLGLLVVDEEQRFGVQHKETMKKLKVNVDVLTLTATPIPRTLEMSLVGIRDLSLLQTPPADRQPILTFVGEYDERVAVEALRRELLREGQVFWVHNRVQSIDACAQRLRELVPEARVAVAHGQMDEGTLEQVVLDFWEGRFDVLVCTTIIESGIDMPTVNTLVVERADLLGLGQMHQLRGRVGRSGSRAYAYLFYPRDKTLTEEAYERLKTIGEATDLGSGFKIAMRDLEIRGAGNLLGQAQSGHIAAVGYDLYCQMVTEAVSEMKGEEQKEPSEVKLDVPTNAHLPTEYVPKEELRLEAYRRLAAVTTDADVEDIRTEWEDRYGPVPAPAEALLMISRLRADCHRLGLRDITISSNQARLGPIELKTSEAMRLRRLSREALIKEDLKQIVVPIKRGVDPATFLVTFLRELIPPATSG</sequence>
<dbReference type="Gene3D" id="3.90.1150.50">
    <property type="entry name" value="Transcription-repair-coupling factor, D7 domain"/>
    <property type="match status" value="1"/>
</dbReference>
<organism evidence="12">
    <name type="scientific">freshwater metagenome</name>
    <dbReference type="NCBI Taxonomy" id="449393"/>
    <lineage>
        <taxon>unclassified sequences</taxon>
        <taxon>metagenomes</taxon>
        <taxon>ecological metagenomes</taxon>
    </lineage>
</organism>
<dbReference type="SUPFAM" id="SSF141259">
    <property type="entry name" value="CarD-like"/>
    <property type="match status" value="1"/>
</dbReference>
<dbReference type="SMART" id="SM01058">
    <property type="entry name" value="CarD_TRCF"/>
    <property type="match status" value="1"/>
</dbReference>
<keyword evidence="5" id="KW-0378">Hydrolase</keyword>
<dbReference type="AlphaFoldDB" id="A0A6J7D212"/>
<dbReference type="Gene3D" id="3.40.50.11180">
    <property type="match status" value="1"/>
</dbReference>
<evidence type="ECO:0000313" key="12">
    <source>
        <dbReference type="EMBL" id="CAB4865052.1"/>
    </source>
</evidence>
<evidence type="ECO:0000256" key="9">
    <source>
        <dbReference type="ARBA" id="ARBA00023204"/>
    </source>
</evidence>
<keyword evidence="4" id="KW-0227">DNA damage</keyword>
<keyword evidence="9" id="KW-0234">DNA repair</keyword>
<evidence type="ECO:0000256" key="4">
    <source>
        <dbReference type="ARBA" id="ARBA00022763"/>
    </source>
</evidence>
<dbReference type="PROSITE" id="PS51194">
    <property type="entry name" value="HELICASE_CTER"/>
    <property type="match status" value="1"/>
</dbReference>
<dbReference type="Gene3D" id="3.30.2060.10">
    <property type="entry name" value="Penicillin-binding protein 1b domain"/>
    <property type="match status" value="1"/>
</dbReference>
<dbReference type="EMBL" id="CAFBLP010000008">
    <property type="protein sequence ID" value="CAB4865052.1"/>
    <property type="molecule type" value="Genomic_DNA"/>
</dbReference>
<dbReference type="GO" id="GO:0003678">
    <property type="term" value="F:DNA helicase activity"/>
    <property type="evidence" value="ECO:0007669"/>
    <property type="project" value="TreeGrafter"/>
</dbReference>
<evidence type="ECO:0000256" key="3">
    <source>
        <dbReference type="ARBA" id="ARBA00022741"/>
    </source>
</evidence>
<keyword evidence="7" id="KW-0067">ATP-binding</keyword>
<dbReference type="InterPro" id="IPR027417">
    <property type="entry name" value="P-loop_NTPase"/>
</dbReference>
<dbReference type="FunFam" id="3.40.50.300:FF:000546">
    <property type="entry name" value="Transcription-repair-coupling factor"/>
    <property type="match status" value="1"/>
</dbReference>
<gene>
    <name evidence="12" type="ORF">UFOPK3376_00492</name>
</gene>
<dbReference type="PANTHER" id="PTHR47964:SF1">
    <property type="entry name" value="ATP-DEPENDENT DNA HELICASE HOMOLOG RECG, CHLOROPLASTIC"/>
    <property type="match status" value="1"/>
</dbReference>
<dbReference type="NCBIfam" id="TIGR00580">
    <property type="entry name" value="mfd"/>
    <property type="match status" value="1"/>
</dbReference>
<evidence type="ECO:0000256" key="8">
    <source>
        <dbReference type="ARBA" id="ARBA00023125"/>
    </source>
</evidence>
<evidence type="ECO:0000259" key="10">
    <source>
        <dbReference type="PROSITE" id="PS51192"/>
    </source>
</evidence>
<dbReference type="SUPFAM" id="SSF52540">
    <property type="entry name" value="P-loop containing nucleoside triphosphate hydrolases"/>
    <property type="match status" value="4"/>
</dbReference>
<dbReference type="FunFam" id="3.40.50.300:FF:000300">
    <property type="entry name" value="Transcription-repair-coupling factor"/>
    <property type="match status" value="1"/>
</dbReference>
<feature type="domain" description="Helicase C-terminal" evidence="11">
    <location>
        <begin position="793"/>
        <end position="946"/>
    </location>
</feature>
<dbReference type="InterPro" id="IPR014001">
    <property type="entry name" value="Helicase_ATP-bd"/>
</dbReference>
<dbReference type="Pfam" id="PF00271">
    <property type="entry name" value="Helicase_C"/>
    <property type="match status" value="1"/>
</dbReference>
<dbReference type="InterPro" id="IPR041471">
    <property type="entry name" value="UvrB_inter"/>
</dbReference>
<dbReference type="GO" id="GO:0006281">
    <property type="term" value="P:DNA repair"/>
    <property type="evidence" value="ECO:0007669"/>
    <property type="project" value="UniProtKB-KW"/>
</dbReference>
<reference evidence="12" key="1">
    <citation type="submission" date="2020-05" db="EMBL/GenBank/DDBJ databases">
        <authorList>
            <person name="Chiriac C."/>
            <person name="Salcher M."/>
            <person name="Ghai R."/>
            <person name="Kavagutti S V."/>
        </authorList>
    </citation>
    <scope>NUCLEOTIDE SEQUENCE</scope>
</reference>
<dbReference type="Gene3D" id="3.40.50.11140">
    <property type="match status" value="1"/>
</dbReference>
<dbReference type="HAMAP" id="MF_00969">
    <property type="entry name" value="TRCF"/>
    <property type="match status" value="1"/>
</dbReference>
<dbReference type="CDD" id="cd17991">
    <property type="entry name" value="DEXHc_TRCF"/>
    <property type="match status" value="1"/>
</dbReference>
<proteinExistence type="inferred from homology"/>
<feature type="domain" description="Helicase ATP-binding" evidence="10">
    <location>
        <begin position="610"/>
        <end position="771"/>
    </location>
</feature>
<evidence type="ECO:0000256" key="5">
    <source>
        <dbReference type="ARBA" id="ARBA00022801"/>
    </source>
</evidence>
<evidence type="ECO:0000256" key="2">
    <source>
        <dbReference type="ARBA" id="ARBA00022490"/>
    </source>
</evidence>
<dbReference type="PANTHER" id="PTHR47964">
    <property type="entry name" value="ATP-DEPENDENT DNA HELICASE HOMOLOG RECG, CHLOROPLASTIC"/>
    <property type="match status" value="1"/>
</dbReference>
<keyword evidence="2" id="KW-0963">Cytoplasm</keyword>
<dbReference type="InterPro" id="IPR003711">
    <property type="entry name" value="CarD-like/TRCF_RID"/>
</dbReference>
<accession>A0A6J7D212</accession>
<dbReference type="InterPro" id="IPR001650">
    <property type="entry name" value="Helicase_C-like"/>
</dbReference>
<dbReference type="InterPro" id="IPR004576">
    <property type="entry name" value="Mfd"/>
</dbReference>
<keyword evidence="8" id="KW-0238">DNA-binding</keyword>
<dbReference type="GO" id="GO:0016787">
    <property type="term" value="F:hydrolase activity"/>
    <property type="evidence" value="ECO:0007669"/>
    <property type="project" value="UniProtKB-KW"/>
</dbReference>
<comment type="subcellular location">
    <subcellularLocation>
        <location evidence="1">Cytoplasm</location>
    </subcellularLocation>
</comment>
<dbReference type="Pfam" id="PF03461">
    <property type="entry name" value="TRCF"/>
    <property type="match status" value="1"/>
</dbReference>
<dbReference type="Pfam" id="PF17757">
    <property type="entry name" value="UvrB_inter"/>
    <property type="match status" value="1"/>
</dbReference>
<keyword evidence="3" id="KW-0547">Nucleotide-binding</keyword>